<dbReference type="EMBL" id="JACHXO010000006">
    <property type="protein sequence ID" value="MBB3196171.1"/>
    <property type="molecule type" value="Genomic_DNA"/>
</dbReference>
<protein>
    <submittedName>
        <fullName evidence="11">Signal transduction histidine kinase</fullName>
    </submittedName>
</protein>
<name>A0ABR6GWN7_9BURK</name>
<keyword evidence="7" id="KW-0902">Two-component regulatory system</keyword>
<evidence type="ECO:0000256" key="1">
    <source>
        <dbReference type="ARBA" id="ARBA00004651"/>
    </source>
</evidence>
<dbReference type="CDD" id="cd16917">
    <property type="entry name" value="HATPase_UhpB-NarQ-NarX-like"/>
    <property type="match status" value="1"/>
</dbReference>
<dbReference type="SUPFAM" id="SSF55874">
    <property type="entry name" value="ATPase domain of HSP90 chaperone/DNA topoisomerase II/histidine kinase"/>
    <property type="match status" value="1"/>
</dbReference>
<keyword evidence="12" id="KW-1185">Reference proteome</keyword>
<dbReference type="InterPro" id="IPR036890">
    <property type="entry name" value="HATPase_C_sf"/>
</dbReference>
<dbReference type="InterPro" id="IPR003594">
    <property type="entry name" value="HATPase_dom"/>
</dbReference>
<feature type="transmembrane region" description="Helical" evidence="9">
    <location>
        <begin position="14"/>
        <end position="34"/>
    </location>
</feature>
<accession>A0ABR6GWN7</accession>
<dbReference type="Pfam" id="PF02518">
    <property type="entry name" value="HATPase_c"/>
    <property type="match status" value="1"/>
</dbReference>
<organism evidence="11 12">
    <name type="scientific">Roseateles terrae</name>
    <dbReference type="NCBI Taxonomy" id="431060"/>
    <lineage>
        <taxon>Bacteria</taxon>
        <taxon>Pseudomonadati</taxon>
        <taxon>Pseudomonadota</taxon>
        <taxon>Betaproteobacteria</taxon>
        <taxon>Burkholderiales</taxon>
        <taxon>Sphaerotilaceae</taxon>
        <taxon>Roseateles</taxon>
    </lineage>
</organism>
<dbReference type="PANTHER" id="PTHR24421">
    <property type="entry name" value="NITRATE/NITRITE SENSOR PROTEIN NARX-RELATED"/>
    <property type="match status" value="1"/>
</dbReference>
<gene>
    <name evidence="11" type="ORF">FHS28_003581</name>
</gene>
<evidence type="ECO:0000256" key="7">
    <source>
        <dbReference type="ARBA" id="ARBA00023012"/>
    </source>
</evidence>
<evidence type="ECO:0000256" key="2">
    <source>
        <dbReference type="ARBA" id="ARBA00022475"/>
    </source>
</evidence>
<dbReference type="InterPro" id="IPR005467">
    <property type="entry name" value="His_kinase_dom"/>
</dbReference>
<evidence type="ECO:0000256" key="6">
    <source>
        <dbReference type="ARBA" id="ARBA00022989"/>
    </source>
</evidence>
<dbReference type="RefSeq" id="WP_088453210.1">
    <property type="nucleotide sequence ID" value="NZ_JACHXO010000006.1"/>
</dbReference>
<keyword evidence="6 9" id="KW-1133">Transmembrane helix</keyword>
<keyword evidence="5 11" id="KW-0418">Kinase</keyword>
<keyword evidence="3" id="KW-0808">Transferase</keyword>
<keyword evidence="8 9" id="KW-0472">Membrane</keyword>
<comment type="subcellular location">
    <subcellularLocation>
        <location evidence="1">Cell membrane</location>
        <topology evidence="1">Multi-pass membrane protein</topology>
    </subcellularLocation>
</comment>
<dbReference type="InterPro" id="IPR050482">
    <property type="entry name" value="Sensor_HK_TwoCompSys"/>
</dbReference>
<proteinExistence type="predicted"/>
<evidence type="ECO:0000259" key="10">
    <source>
        <dbReference type="PROSITE" id="PS50109"/>
    </source>
</evidence>
<keyword evidence="2" id="KW-1003">Cell membrane</keyword>
<evidence type="ECO:0000256" key="4">
    <source>
        <dbReference type="ARBA" id="ARBA00022692"/>
    </source>
</evidence>
<dbReference type="PROSITE" id="PS50109">
    <property type="entry name" value="HIS_KIN"/>
    <property type="match status" value="1"/>
</dbReference>
<evidence type="ECO:0000313" key="12">
    <source>
        <dbReference type="Proteomes" id="UP000574369"/>
    </source>
</evidence>
<dbReference type="Gene3D" id="3.30.565.10">
    <property type="entry name" value="Histidine kinase-like ATPase, C-terminal domain"/>
    <property type="match status" value="1"/>
</dbReference>
<evidence type="ECO:0000256" key="8">
    <source>
        <dbReference type="ARBA" id="ARBA00023136"/>
    </source>
</evidence>
<evidence type="ECO:0000313" key="11">
    <source>
        <dbReference type="EMBL" id="MBB3196171.1"/>
    </source>
</evidence>
<comment type="caution">
    <text evidence="11">The sequence shown here is derived from an EMBL/GenBank/DDBJ whole genome shotgun (WGS) entry which is preliminary data.</text>
</comment>
<feature type="transmembrane region" description="Helical" evidence="9">
    <location>
        <begin position="192"/>
        <end position="210"/>
    </location>
</feature>
<feature type="domain" description="Histidine kinase" evidence="10">
    <location>
        <begin position="326"/>
        <end position="477"/>
    </location>
</feature>
<evidence type="ECO:0000256" key="5">
    <source>
        <dbReference type="ARBA" id="ARBA00022777"/>
    </source>
</evidence>
<sequence>MNPARWRLSLSQQFLLLSFPILLATTVLLGWWVGRQVHDSVVHRIGADTALYVDGFIAPQLQHVDEVGHLTEAEQRALFEMILDAEWARRIVALRIWRPDGTVLFSSDGQGVGQRLEIDEGLEAAVAGSIFSEVSVRRGRAQTDHGQPLERMIETYTPIHTSDRGRIGAIAEFYQLPDEVDREAGAAQRRSWGVVAGAMLATYLLLFVLVRRGSGLIAAQRGALSAQVRRQTELNRQNRQLHERVRTAAQEAVVVNEALLQRISASVHDGPCQDLGFALMQLRNLQDAQAAQQLLLLNLPPKPEAGPDAQALLRIRQAVEAAMADLRAIAANLELPDIEPLTLDEVAQRVVRDFVGKTRQEVQLSTAVAADLQLPMRIKTTVYRLLQESLANVWRHAPGSACQVMVGADARSVVIEVKDRGPGFDLASALASGRLGLNGMRQRVESLGGRFDLRSRPSAPGVEATGTTVRVSLPLTETETESGR</sequence>
<dbReference type="GO" id="GO:0016301">
    <property type="term" value="F:kinase activity"/>
    <property type="evidence" value="ECO:0007669"/>
    <property type="project" value="UniProtKB-KW"/>
</dbReference>
<evidence type="ECO:0000256" key="3">
    <source>
        <dbReference type="ARBA" id="ARBA00022679"/>
    </source>
</evidence>
<evidence type="ECO:0000256" key="9">
    <source>
        <dbReference type="SAM" id="Phobius"/>
    </source>
</evidence>
<dbReference type="Proteomes" id="UP000574369">
    <property type="component" value="Unassembled WGS sequence"/>
</dbReference>
<reference evidence="11 12" key="1">
    <citation type="submission" date="2020-08" db="EMBL/GenBank/DDBJ databases">
        <title>Genomic Encyclopedia of Type Strains, Phase III (KMG-III): the genomes of soil and plant-associated and newly described type strains.</title>
        <authorList>
            <person name="Whitman W."/>
        </authorList>
    </citation>
    <scope>NUCLEOTIDE SEQUENCE [LARGE SCALE GENOMIC DNA]</scope>
    <source>
        <strain evidence="11 12">CECT 7247</strain>
    </source>
</reference>
<dbReference type="PANTHER" id="PTHR24421:SF37">
    <property type="entry name" value="SENSOR HISTIDINE KINASE NARS"/>
    <property type="match status" value="1"/>
</dbReference>
<keyword evidence="4 9" id="KW-0812">Transmembrane</keyword>
<dbReference type="SMART" id="SM00387">
    <property type="entry name" value="HATPase_c"/>
    <property type="match status" value="1"/>
</dbReference>